<organism evidence="2 3">
    <name type="scientific">Heligmosomoides polygyrus</name>
    <name type="common">Parasitic roundworm</name>
    <dbReference type="NCBI Taxonomy" id="6339"/>
    <lineage>
        <taxon>Eukaryota</taxon>
        <taxon>Metazoa</taxon>
        <taxon>Ecdysozoa</taxon>
        <taxon>Nematoda</taxon>
        <taxon>Chromadorea</taxon>
        <taxon>Rhabditida</taxon>
        <taxon>Rhabditina</taxon>
        <taxon>Rhabditomorpha</taxon>
        <taxon>Strongyloidea</taxon>
        <taxon>Heligmosomidae</taxon>
        <taxon>Heligmosomoides</taxon>
    </lineage>
</organism>
<protein>
    <submittedName>
        <fullName evidence="3">PABS domain-containing protein</fullName>
    </submittedName>
</protein>
<accession>A0A3P8CU26</accession>
<reference evidence="1 2" key="1">
    <citation type="submission" date="2018-11" db="EMBL/GenBank/DDBJ databases">
        <authorList>
            <consortium name="Pathogen Informatics"/>
        </authorList>
    </citation>
    <scope>NUCLEOTIDE SEQUENCE [LARGE SCALE GENOMIC DNA]</scope>
</reference>
<dbReference type="Gene3D" id="3.40.50.150">
    <property type="entry name" value="Vaccinia Virus protein VP39"/>
    <property type="match status" value="1"/>
</dbReference>
<keyword evidence="2" id="KW-1185">Reference proteome</keyword>
<proteinExistence type="predicted"/>
<gene>
    <name evidence="1" type="ORF">HPBE_LOCUS12243</name>
</gene>
<dbReference type="Proteomes" id="UP000050761">
    <property type="component" value="Unassembled WGS sequence"/>
</dbReference>
<dbReference type="InterPro" id="IPR029063">
    <property type="entry name" value="SAM-dependent_MTases_sf"/>
</dbReference>
<dbReference type="OrthoDB" id="2016285at2759"/>
<name>A0A183FVC2_HELPZ</name>
<dbReference type="AlphaFoldDB" id="A0A183FVC2"/>
<accession>A0A183FVC2</accession>
<evidence type="ECO:0000313" key="2">
    <source>
        <dbReference type="Proteomes" id="UP000050761"/>
    </source>
</evidence>
<dbReference type="Pfam" id="PF01564">
    <property type="entry name" value="Spermine_synth"/>
    <property type="match status" value="1"/>
</dbReference>
<dbReference type="WBParaSite" id="HPBE_0001224201-mRNA-1">
    <property type="protein sequence ID" value="HPBE_0001224201-mRNA-1"/>
    <property type="gene ID" value="HPBE_0001224201"/>
</dbReference>
<dbReference type="EMBL" id="UZAH01027416">
    <property type="protein sequence ID" value="VDO91458.1"/>
    <property type="molecule type" value="Genomic_DNA"/>
</dbReference>
<evidence type="ECO:0000313" key="3">
    <source>
        <dbReference type="WBParaSite" id="HPBE_0001224201-mRNA-1"/>
    </source>
</evidence>
<sequence length="132" mass="15282">MFLSGAVPIKKDAEAQVLMLGLGGGMMNSYLHHMYPKMNITVVEIDQKMYEVAVKWFDLEEDNRQRVIIMDGVTFLKNALKEGQGQADRSRGPNCKDLKAFWIHAKDSELNRKEECLYYMARELKSYIRLAF</sequence>
<reference evidence="3" key="2">
    <citation type="submission" date="2019-09" db="UniProtKB">
        <authorList>
            <consortium name="WormBaseParasite"/>
        </authorList>
    </citation>
    <scope>IDENTIFICATION</scope>
</reference>
<evidence type="ECO:0000313" key="1">
    <source>
        <dbReference type="EMBL" id="VDO91458.1"/>
    </source>
</evidence>
<dbReference type="SUPFAM" id="SSF53335">
    <property type="entry name" value="S-adenosyl-L-methionine-dependent methyltransferases"/>
    <property type="match status" value="1"/>
</dbReference>